<proteinExistence type="predicted"/>
<dbReference type="AlphaFoldDB" id="A0A1M5D3Y0"/>
<accession>A0A1M5D3Y0</accession>
<reference evidence="2" key="1">
    <citation type="submission" date="2016-11" db="EMBL/GenBank/DDBJ databases">
        <authorList>
            <person name="Varghese N."/>
            <person name="Submissions S."/>
        </authorList>
    </citation>
    <scope>NUCLEOTIDE SEQUENCE [LARGE SCALE GENOMIC DNA]</scope>
    <source>
        <strain evidence="2">DSM 16990</strain>
    </source>
</reference>
<name>A0A1M5D3Y0_9SPHI</name>
<dbReference type="EMBL" id="FQUQ01000003">
    <property type="protein sequence ID" value="SHF61577.1"/>
    <property type="molecule type" value="Genomic_DNA"/>
</dbReference>
<sequence length="146" mass="17516">MGQSLKYPTTWIKNSECNFLLKKKALLFKGWNLCPEGGKIPGPFLRTPSFFEKLRADSKKSNQLQVLAFQKHPIKQQSKSQERDDFVSKNKKFRTFIRHKRTVQMCRISKKRSFFEDIRRFALQQRFECLQRNSSFLRSYILLNFR</sequence>
<evidence type="ECO:0000313" key="1">
    <source>
        <dbReference type="EMBL" id="SHF61577.1"/>
    </source>
</evidence>
<organism evidence="1 2">
    <name type="scientific">Pedobacter caeni</name>
    <dbReference type="NCBI Taxonomy" id="288992"/>
    <lineage>
        <taxon>Bacteria</taxon>
        <taxon>Pseudomonadati</taxon>
        <taxon>Bacteroidota</taxon>
        <taxon>Sphingobacteriia</taxon>
        <taxon>Sphingobacteriales</taxon>
        <taxon>Sphingobacteriaceae</taxon>
        <taxon>Pedobacter</taxon>
    </lineage>
</organism>
<dbReference type="Proteomes" id="UP000184287">
    <property type="component" value="Unassembled WGS sequence"/>
</dbReference>
<keyword evidence="2" id="KW-1185">Reference proteome</keyword>
<protein>
    <submittedName>
        <fullName evidence="1">Uncharacterized protein</fullName>
    </submittedName>
</protein>
<evidence type="ECO:0000313" key="2">
    <source>
        <dbReference type="Proteomes" id="UP000184287"/>
    </source>
</evidence>
<gene>
    <name evidence="1" type="ORF">SAMN04488522_10361</name>
</gene>